<proteinExistence type="predicted"/>
<evidence type="ECO:0000256" key="1">
    <source>
        <dbReference type="ARBA" id="ARBA00022670"/>
    </source>
</evidence>
<dbReference type="InterPro" id="IPR001584">
    <property type="entry name" value="Integrase_cat-core"/>
</dbReference>
<dbReference type="PROSITE" id="PS50994">
    <property type="entry name" value="INTEGRASE"/>
    <property type="match status" value="1"/>
</dbReference>
<reference evidence="3 4" key="1">
    <citation type="journal article" date="2022" name="G3 (Bethesda)">
        <title>Whole-genome sequence and methylome profiling of the almond [Prunus dulcis (Mill.) D.A. Webb] cultivar 'Nonpareil'.</title>
        <authorList>
            <person name="D'Amico-Willman K.M."/>
            <person name="Ouma W.Z."/>
            <person name="Meulia T."/>
            <person name="Sideli G.M."/>
            <person name="Gradziel T.M."/>
            <person name="Fresnedo-Ramirez J."/>
        </authorList>
    </citation>
    <scope>NUCLEOTIDE SEQUENCE [LARGE SCALE GENOMIC DNA]</scope>
    <source>
        <strain evidence="3">Clone GOH B32 T37-40</strain>
    </source>
</reference>
<accession>A0AAD4VF75</accession>
<comment type="caution">
    <text evidence="3">The sequence shown here is derived from an EMBL/GenBank/DDBJ whole genome shotgun (WGS) entry which is preliminary data.</text>
</comment>
<dbReference type="Pfam" id="PF22936">
    <property type="entry name" value="Pol_BBD"/>
    <property type="match status" value="1"/>
</dbReference>
<dbReference type="EMBL" id="JAJFAZ020000006">
    <property type="protein sequence ID" value="KAI5323224.1"/>
    <property type="molecule type" value="Genomic_DNA"/>
</dbReference>
<evidence type="ECO:0000259" key="2">
    <source>
        <dbReference type="PROSITE" id="PS50994"/>
    </source>
</evidence>
<organism evidence="3 4">
    <name type="scientific">Prunus dulcis</name>
    <name type="common">Almond</name>
    <name type="synonym">Amygdalus dulcis</name>
    <dbReference type="NCBI Taxonomy" id="3755"/>
    <lineage>
        <taxon>Eukaryota</taxon>
        <taxon>Viridiplantae</taxon>
        <taxon>Streptophyta</taxon>
        <taxon>Embryophyta</taxon>
        <taxon>Tracheophyta</taxon>
        <taxon>Spermatophyta</taxon>
        <taxon>Magnoliopsida</taxon>
        <taxon>eudicotyledons</taxon>
        <taxon>Gunneridae</taxon>
        <taxon>Pentapetalae</taxon>
        <taxon>rosids</taxon>
        <taxon>fabids</taxon>
        <taxon>Rosales</taxon>
        <taxon>Rosaceae</taxon>
        <taxon>Amygdaloideae</taxon>
        <taxon>Amygdaleae</taxon>
        <taxon>Prunus</taxon>
    </lineage>
</organism>
<dbReference type="Pfam" id="PF00665">
    <property type="entry name" value="rve"/>
    <property type="match status" value="1"/>
</dbReference>
<dbReference type="PANTHER" id="PTHR42648:SF21">
    <property type="entry name" value="CYSTEINE-RICH RLK (RECEPTOR-LIKE PROTEIN KINASE) 8"/>
    <property type="match status" value="1"/>
</dbReference>
<dbReference type="PANTHER" id="PTHR42648">
    <property type="entry name" value="TRANSPOSASE, PUTATIVE-RELATED"/>
    <property type="match status" value="1"/>
</dbReference>
<dbReference type="Proteomes" id="UP001054821">
    <property type="component" value="Chromosome 6"/>
</dbReference>
<evidence type="ECO:0000313" key="3">
    <source>
        <dbReference type="EMBL" id="KAI5323224.1"/>
    </source>
</evidence>
<dbReference type="InterPro" id="IPR054722">
    <property type="entry name" value="PolX-like_BBD"/>
</dbReference>
<dbReference type="GO" id="GO:0015074">
    <property type="term" value="P:DNA integration"/>
    <property type="evidence" value="ECO:0007669"/>
    <property type="project" value="InterPro"/>
</dbReference>
<dbReference type="GO" id="GO:0008233">
    <property type="term" value="F:peptidase activity"/>
    <property type="evidence" value="ECO:0007669"/>
    <property type="project" value="UniProtKB-KW"/>
</dbReference>
<keyword evidence="4" id="KW-1185">Reference proteome</keyword>
<dbReference type="InterPro" id="IPR039537">
    <property type="entry name" value="Retrotran_Ty1/copia-like"/>
</dbReference>
<dbReference type="InterPro" id="IPR036397">
    <property type="entry name" value="RNaseH_sf"/>
</dbReference>
<name>A0AAD4VF75_PRUDU</name>
<sequence>MSGDKCWFTNLNTECVEGSVTFGDGSKGKILGKGDVETLGLPFLKNVMLVENLQANLISISQLCDDGSSVWFDKDQCYAADLQRKKVMSGMRSKDNCYCIQVNENKSLVCNRATDDVMELWHRRLGHINFRDLLKLSKNECVRGLPKLSGKSAGVCGVCQLGKQVKSAHKSISYISITQPLDLLHMDLVGPVQTESIGGKKYMLVLVDDFTRFTWVDFLREKSDAFKSFRGLCNKIQIEKNASHVTVMRLRIDHGTEFENVSFAEYCEDKGIKHEFSAPITTQHNGKLRGRIAPCLKWDV</sequence>
<evidence type="ECO:0000313" key="4">
    <source>
        <dbReference type="Proteomes" id="UP001054821"/>
    </source>
</evidence>
<keyword evidence="1" id="KW-0645">Protease</keyword>
<dbReference type="GO" id="GO:0006508">
    <property type="term" value="P:proteolysis"/>
    <property type="evidence" value="ECO:0007669"/>
    <property type="project" value="UniProtKB-KW"/>
</dbReference>
<dbReference type="Gene3D" id="3.30.420.10">
    <property type="entry name" value="Ribonuclease H-like superfamily/Ribonuclease H"/>
    <property type="match status" value="1"/>
</dbReference>
<gene>
    <name evidence="3" type="ORF">L3X38_032296</name>
</gene>
<keyword evidence="1" id="KW-0378">Hydrolase</keyword>
<feature type="domain" description="Integrase catalytic" evidence="2">
    <location>
        <begin position="176"/>
        <end position="300"/>
    </location>
</feature>
<dbReference type="Pfam" id="PF13976">
    <property type="entry name" value="gag_pre-integrs"/>
    <property type="match status" value="1"/>
</dbReference>
<dbReference type="AlphaFoldDB" id="A0AAD4VF75"/>
<protein>
    <recommendedName>
        <fullName evidence="2">Integrase catalytic domain-containing protein</fullName>
    </recommendedName>
</protein>
<dbReference type="GO" id="GO:0003676">
    <property type="term" value="F:nucleic acid binding"/>
    <property type="evidence" value="ECO:0007669"/>
    <property type="project" value="InterPro"/>
</dbReference>
<dbReference type="InterPro" id="IPR025724">
    <property type="entry name" value="GAG-pre-integrase_dom"/>
</dbReference>
<dbReference type="SUPFAM" id="SSF53098">
    <property type="entry name" value="Ribonuclease H-like"/>
    <property type="match status" value="1"/>
</dbReference>
<dbReference type="InterPro" id="IPR012337">
    <property type="entry name" value="RNaseH-like_sf"/>
</dbReference>